<keyword evidence="3 6" id="KW-0597">Phosphoprotein</keyword>
<feature type="modified residue" description="4-aspartylphosphate" evidence="6">
    <location>
        <position position="631"/>
    </location>
</feature>
<evidence type="ECO:0000256" key="5">
    <source>
        <dbReference type="ARBA" id="ARBA00022777"/>
    </source>
</evidence>
<dbReference type="CDD" id="cd00130">
    <property type="entry name" value="PAS"/>
    <property type="match status" value="1"/>
</dbReference>
<feature type="domain" description="Histidine kinase" evidence="7">
    <location>
        <begin position="300"/>
        <end position="523"/>
    </location>
</feature>
<dbReference type="Pfam" id="PF00072">
    <property type="entry name" value="Response_reg"/>
    <property type="match status" value="1"/>
</dbReference>
<dbReference type="SMART" id="SM00388">
    <property type="entry name" value="HisKA"/>
    <property type="match status" value="1"/>
</dbReference>
<dbReference type="InterPro" id="IPR001789">
    <property type="entry name" value="Sig_transdc_resp-reg_receiver"/>
</dbReference>
<dbReference type="InterPro" id="IPR003661">
    <property type="entry name" value="HisK_dim/P_dom"/>
</dbReference>
<dbReference type="NCBIfam" id="TIGR00229">
    <property type="entry name" value="sensory_box"/>
    <property type="match status" value="1"/>
</dbReference>
<dbReference type="SUPFAM" id="SSF55874">
    <property type="entry name" value="ATPase domain of HSP90 chaperone/DNA topoisomerase II/histidine kinase"/>
    <property type="match status" value="1"/>
</dbReference>
<evidence type="ECO:0000259" key="9">
    <source>
        <dbReference type="PROSITE" id="PS50113"/>
    </source>
</evidence>
<evidence type="ECO:0000259" key="8">
    <source>
        <dbReference type="PROSITE" id="PS50110"/>
    </source>
</evidence>
<dbReference type="InterPro" id="IPR003594">
    <property type="entry name" value="HATPase_dom"/>
</dbReference>
<dbReference type="PANTHER" id="PTHR43047">
    <property type="entry name" value="TWO-COMPONENT HISTIDINE PROTEIN KINASE"/>
    <property type="match status" value="1"/>
</dbReference>
<evidence type="ECO:0000256" key="6">
    <source>
        <dbReference type="PROSITE-ProRule" id="PRU00169"/>
    </source>
</evidence>
<gene>
    <name evidence="10" type="ORF">B0J12DRAFT_724602</name>
</gene>
<dbReference type="Gene3D" id="3.40.50.2300">
    <property type="match status" value="1"/>
</dbReference>
<dbReference type="CDD" id="cd00082">
    <property type="entry name" value="HisKA"/>
    <property type="match status" value="1"/>
</dbReference>
<dbReference type="Proteomes" id="UP000774617">
    <property type="component" value="Unassembled WGS sequence"/>
</dbReference>
<comment type="caution">
    <text evidence="10">The sequence shown here is derived from an EMBL/GenBank/DDBJ whole genome shotgun (WGS) entry which is preliminary data.</text>
</comment>
<dbReference type="Gene3D" id="1.10.287.130">
    <property type="match status" value="1"/>
</dbReference>
<dbReference type="EMBL" id="JAGTJR010000003">
    <property type="protein sequence ID" value="KAH7062598.1"/>
    <property type="molecule type" value="Genomic_DNA"/>
</dbReference>
<reference evidence="10 11" key="1">
    <citation type="journal article" date="2021" name="Nat. Commun.">
        <title>Genetic determinants of endophytism in the Arabidopsis root mycobiome.</title>
        <authorList>
            <person name="Mesny F."/>
            <person name="Miyauchi S."/>
            <person name="Thiergart T."/>
            <person name="Pickel B."/>
            <person name="Atanasova L."/>
            <person name="Karlsson M."/>
            <person name="Huettel B."/>
            <person name="Barry K.W."/>
            <person name="Haridas S."/>
            <person name="Chen C."/>
            <person name="Bauer D."/>
            <person name="Andreopoulos W."/>
            <person name="Pangilinan J."/>
            <person name="LaButti K."/>
            <person name="Riley R."/>
            <person name="Lipzen A."/>
            <person name="Clum A."/>
            <person name="Drula E."/>
            <person name="Henrissat B."/>
            <person name="Kohler A."/>
            <person name="Grigoriev I.V."/>
            <person name="Martin F.M."/>
            <person name="Hacquard S."/>
        </authorList>
    </citation>
    <scope>NUCLEOTIDE SEQUENCE [LARGE SCALE GENOMIC DNA]</scope>
    <source>
        <strain evidence="10 11">MPI-SDFR-AT-0080</strain>
    </source>
</reference>
<dbReference type="SMART" id="SM00086">
    <property type="entry name" value="PAC"/>
    <property type="match status" value="2"/>
</dbReference>
<dbReference type="InterPro" id="IPR013655">
    <property type="entry name" value="PAS_fold_3"/>
</dbReference>
<comment type="catalytic activity">
    <reaction evidence="1">
        <text>ATP + protein L-histidine = ADP + protein N-phospho-L-histidine.</text>
        <dbReference type="EC" id="2.7.13.3"/>
    </reaction>
</comment>
<dbReference type="SMART" id="SM00387">
    <property type="entry name" value="HATPase_c"/>
    <property type="match status" value="1"/>
</dbReference>
<dbReference type="InterPro" id="IPR011006">
    <property type="entry name" value="CheY-like_superfamily"/>
</dbReference>
<dbReference type="SUPFAM" id="SSF55785">
    <property type="entry name" value="PYP-like sensor domain (PAS domain)"/>
    <property type="match status" value="1"/>
</dbReference>
<dbReference type="InterPro" id="IPR035965">
    <property type="entry name" value="PAS-like_dom_sf"/>
</dbReference>
<dbReference type="InterPro" id="IPR001610">
    <property type="entry name" value="PAC"/>
</dbReference>
<proteinExistence type="predicted"/>
<dbReference type="InterPro" id="IPR004358">
    <property type="entry name" value="Sig_transdc_His_kin-like_C"/>
</dbReference>
<dbReference type="InterPro" id="IPR005467">
    <property type="entry name" value="His_kinase_dom"/>
</dbReference>
<dbReference type="EC" id="2.7.13.3" evidence="2"/>
<evidence type="ECO:0000256" key="4">
    <source>
        <dbReference type="ARBA" id="ARBA00022679"/>
    </source>
</evidence>
<evidence type="ECO:0000256" key="3">
    <source>
        <dbReference type="ARBA" id="ARBA00022553"/>
    </source>
</evidence>
<dbReference type="PANTHER" id="PTHR43047:SF74">
    <property type="entry name" value="HISTIDINE KINASE-RELATED"/>
    <property type="match status" value="1"/>
</dbReference>
<evidence type="ECO:0000313" key="11">
    <source>
        <dbReference type="Proteomes" id="UP000774617"/>
    </source>
</evidence>
<name>A0ABQ8GQX5_9PEZI</name>
<dbReference type="Gene3D" id="3.30.450.20">
    <property type="entry name" value="PAS domain"/>
    <property type="match status" value="2"/>
</dbReference>
<dbReference type="InterPro" id="IPR036097">
    <property type="entry name" value="HisK_dim/P_sf"/>
</dbReference>
<sequence>MDCALQQKLLTPPTEFETIANFIPQLVWTTTPSGEADWYSQTWYDYTGLAHGEAMGTAWTIAFHPHDSPTAIREWNHAVTTGSDYSVEYRCRRFDGQWRWMLGRAVPMRSSTGRIIRWLGTCTDIHDQVEALKEATKLRDQLKKVVECANVSLSVIDRNRCVSFHEGDFPPQQHGGEDATLGKSISEAYRECIDGRSIHDVESALEKMWEGLCGPMTIDVTTADGREYYTLKLVPITEDSEGRTQRTGAIHQVILVSMNVTDAQRRARELKRKEEERAAYMAMAKAAEEANNTKGRFIAMVSHEFRTPVSGIIGITEQLLEMHTTSKHQQFLRMIQSSAEGLLQTVNDILDVSKIEKGKMQLNSDNFHLGEAAEEVGGLIKLLIKGKSVSYEYKLEIASARSLGVIGDAPKLRQILTNLLSNSAKFTEKGIISLTLRKFAEDEKTLTVEFIVQDTGFGIDAVVQDHLFKPFVQAPNSASGRLKGTGLGLTIVKEFAELMGGEVALKSELGRGSTVTCRIPFRKQRDGKYRPTPPAHLMRTGTLQPAEAEAWLQEQQDLLVPGTAKTLSDLDRAGKQILIADDNEINRHIALRLISKRGFSVNLVEDGRSALDFLIESSDNEWRRPDLILMDLQMPRMDGYEATQAIRKGAMFDKMPWVRGIPIIAMTASAIPEEEAKCRSSGMNDFILKPLRAESLDKIVVKWLARKPLG</sequence>
<dbReference type="CDD" id="cd17546">
    <property type="entry name" value="REC_hyHK_CKI1_RcsC-like"/>
    <property type="match status" value="1"/>
</dbReference>
<keyword evidence="11" id="KW-1185">Reference proteome</keyword>
<dbReference type="InterPro" id="IPR000014">
    <property type="entry name" value="PAS"/>
</dbReference>
<evidence type="ECO:0000313" key="10">
    <source>
        <dbReference type="EMBL" id="KAH7062598.1"/>
    </source>
</evidence>
<dbReference type="InterPro" id="IPR000700">
    <property type="entry name" value="PAS-assoc_C"/>
</dbReference>
<dbReference type="PROSITE" id="PS50110">
    <property type="entry name" value="RESPONSE_REGULATORY"/>
    <property type="match status" value="1"/>
</dbReference>
<dbReference type="Pfam" id="PF08447">
    <property type="entry name" value="PAS_3"/>
    <property type="match status" value="1"/>
</dbReference>
<evidence type="ECO:0000256" key="1">
    <source>
        <dbReference type="ARBA" id="ARBA00000085"/>
    </source>
</evidence>
<dbReference type="PROSITE" id="PS50109">
    <property type="entry name" value="HIS_KIN"/>
    <property type="match status" value="1"/>
</dbReference>
<dbReference type="Pfam" id="PF02518">
    <property type="entry name" value="HATPase_c"/>
    <property type="match status" value="1"/>
</dbReference>
<dbReference type="SMART" id="SM00448">
    <property type="entry name" value="REC"/>
    <property type="match status" value="1"/>
</dbReference>
<dbReference type="SUPFAM" id="SSF47384">
    <property type="entry name" value="Homodimeric domain of signal transducing histidine kinase"/>
    <property type="match status" value="1"/>
</dbReference>
<dbReference type="Pfam" id="PF00512">
    <property type="entry name" value="HisKA"/>
    <property type="match status" value="1"/>
</dbReference>
<dbReference type="PROSITE" id="PS50113">
    <property type="entry name" value="PAC"/>
    <property type="match status" value="1"/>
</dbReference>
<protein>
    <recommendedName>
        <fullName evidence="2">histidine kinase</fullName>
        <ecNumber evidence="2">2.7.13.3</ecNumber>
    </recommendedName>
</protein>
<dbReference type="Gene3D" id="3.30.565.10">
    <property type="entry name" value="Histidine kinase-like ATPase, C-terminal domain"/>
    <property type="match status" value="1"/>
</dbReference>
<dbReference type="SUPFAM" id="SSF52172">
    <property type="entry name" value="CheY-like"/>
    <property type="match status" value="1"/>
</dbReference>
<feature type="domain" description="PAC" evidence="9">
    <location>
        <begin position="85"/>
        <end position="137"/>
    </location>
</feature>
<feature type="domain" description="Response regulatory" evidence="8">
    <location>
        <begin position="576"/>
        <end position="704"/>
    </location>
</feature>
<keyword evidence="4" id="KW-0808">Transferase</keyword>
<keyword evidence="5" id="KW-0418">Kinase</keyword>
<evidence type="ECO:0000259" key="7">
    <source>
        <dbReference type="PROSITE" id="PS50109"/>
    </source>
</evidence>
<accession>A0ABQ8GQX5</accession>
<dbReference type="CDD" id="cd16922">
    <property type="entry name" value="HATPase_EvgS-ArcB-TorS-like"/>
    <property type="match status" value="1"/>
</dbReference>
<dbReference type="PRINTS" id="PR00344">
    <property type="entry name" value="BCTRLSENSOR"/>
</dbReference>
<organism evidence="10 11">
    <name type="scientific">Macrophomina phaseolina</name>
    <dbReference type="NCBI Taxonomy" id="35725"/>
    <lineage>
        <taxon>Eukaryota</taxon>
        <taxon>Fungi</taxon>
        <taxon>Dikarya</taxon>
        <taxon>Ascomycota</taxon>
        <taxon>Pezizomycotina</taxon>
        <taxon>Dothideomycetes</taxon>
        <taxon>Dothideomycetes incertae sedis</taxon>
        <taxon>Botryosphaeriales</taxon>
        <taxon>Botryosphaeriaceae</taxon>
        <taxon>Macrophomina</taxon>
    </lineage>
</organism>
<evidence type="ECO:0000256" key="2">
    <source>
        <dbReference type="ARBA" id="ARBA00012438"/>
    </source>
</evidence>
<dbReference type="InterPro" id="IPR036890">
    <property type="entry name" value="HATPase_C_sf"/>
</dbReference>